<comment type="caution">
    <text evidence="14">The sequence shown here is derived from an EMBL/GenBank/DDBJ whole genome shotgun (WGS) entry which is preliminary data.</text>
</comment>
<gene>
    <name evidence="14" type="ORF">TOI97_06140</name>
</gene>
<dbReference type="RefSeq" id="WP_321553243.1">
    <property type="nucleotide sequence ID" value="NZ_JAXIVU010000006.1"/>
</dbReference>
<evidence type="ECO:0000256" key="11">
    <source>
        <dbReference type="ARBA" id="ARBA00049191"/>
    </source>
</evidence>
<keyword evidence="6 14" id="KW-0808">Transferase</keyword>
<dbReference type="Gene3D" id="3.90.470.20">
    <property type="entry name" value="4'-phosphopantetheinyl transferase domain"/>
    <property type="match status" value="1"/>
</dbReference>
<accession>A0ABU5GR93</accession>
<dbReference type="Pfam" id="PF01648">
    <property type="entry name" value="ACPS"/>
    <property type="match status" value="1"/>
</dbReference>
<evidence type="ECO:0000256" key="3">
    <source>
        <dbReference type="ARBA" id="ARBA00008342"/>
    </source>
</evidence>
<dbReference type="Proteomes" id="UP001294570">
    <property type="component" value="Unassembled WGS sequence"/>
</dbReference>
<organism evidence="14 15">
    <name type="scientific">Denitrificimonas halotolerans</name>
    <dbReference type="NCBI Taxonomy" id="3098930"/>
    <lineage>
        <taxon>Bacteria</taxon>
        <taxon>Pseudomonadati</taxon>
        <taxon>Pseudomonadota</taxon>
        <taxon>Gammaproteobacteria</taxon>
        <taxon>Pseudomonadales</taxon>
        <taxon>Pseudomonadaceae</taxon>
        <taxon>Denitrificimonas</taxon>
    </lineage>
</organism>
<proteinExistence type="inferred from homology"/>
<evidence type="ECO:0000256" key="9">
    <source>
        <dbReference type="ARBA" id="ARBA00031996"/>
    </source>
</evidence>
<feature type="domain" description="4'-phosphopantetheinyl transferase" evidence="12">
    <location>
        <begin position="122"/>
        <end position="220"/>
    </location>
</feature>
<name>A0ABU5GR93_9GAMM</name>
<evidence type="ECO:0000256" key="8">
    <source>
        <dbReference type="ARBA" id="ARBA00029894"/>
    </source>
</evidence>
<dbReference type="InterPro" id="IPR041354">
    <property type="entry name" value="4PPT_N"/>
</dbReference>
<keyword evidence="15" id="KW-1185">Reference proteome</keyword>
<comment type="subunit">
    <text evidence="4">EntB, EntD, EntE, and EntF form a multienzyme complex called enterobactin synthase.</text>
</comment>
<dbReference type="PANTHER" id="PTHR38096">
    <property type="entry name" value="ENTEROBACTIN SYNTHASE COMPONENT D"/>
    <property type="match status" value="1"/>
</dbReference>
<protein>
    <recommendedName>
        <fullName evidence="5">Enterobactin synthase component D</fullName>
    </recommendedName>
    <alternativeName>
        <fullName evidence="8">4'-phosphopantetheinyl transferase EntD</fullName>
    </alternativeName>
    <alternativeName>
        <fullName evidence="9">Enterochelin synthase D</fullName>
    </alternativeName>
</protein>
<evidence type="ECO:0000256" key="7">
    <source>
        <dbReference type="ARBA" id="ARBA00023191"/>
    </source>
</evidence>
<evidence type="ECO:0000256" key="1">
    <source>
        <dbReference type="ARBA" id="ARBA00003937"/>
    </source>
</evidence>
<dbReference type="PANTHER" id="PTHR38096:SF1">
    <property type="entry name" value="ENTEROBACTIN SYNTHASE COMPONENT D"/>
    <property type="match status" value="1"/>
</dbReference>
<dbReference type="PRINTS" id="PR01399">
    <property type="entry name" value="ENTSNTHTASED"/>
</dbReference>
<keyword evidence="7" id="KW-0259">Enterobactin biosynthesis</keyword>
<evidence type="ECO:0000313" key="15">
    <source>
        <dbReference type="Proteomes" id="UP001294570"/>
    </source>
</evidence>
<dbReference type="InterPro" id="IPR008278">
    <property type="entry name" value="4-PPantetheinyl_Trfase_dom"/>
</dbReference>
<dbReference type="SUPFAM" id="SSF56214">
    <property type="entry name" value="4'-phosphopantetheinyl transferase"/>
    <property type="match status" value="1"/>
</dbReference>
<evidence type="ECO:0000313" key="14">
    <source>
        <dbReference type="EMBL" id="MDY7219147.1"/>
    </source>
</evidence>
<evidence type="ECO:0000259" key="13">
    <source>
        <dbReference type="Pfam" id="PF17837"/>
    </source>
</evidence>
<dbReference type="GO" id="GO:0016740">
    <property type="term" value="F:transferase activity"/>
    <property type="evidence" value="ECO:0007669"/>
    <property type="project" value="UniProtKB-KW"/>
</dbReference>
<comment type="catalytic activity">
    <reaction evidence="10">
        <text>apo-[aryl-carrier protein] + CoA = holo-[aryl-carrier protein] + adenosine 3',5'-bisphosphate + H(+)</text>
        <dbReference type="Rhea" id="RHEA:48404"/>
        <dbReference type="Rhea" id="RHEA-COMP:15903"/>
        <dbReference type="Rhea" id="RHEA-COMP:17557"/>
        <dbReference type="ChEBI" id="CHEBI:15378"/>
        <dbReference type="ChEBI" id="CHEBI:29999"/>
        <dbReference type="ChEBI" id="CHEBI:57287"/>
        <dbReference type="ChEBI" id="CHEBI:58343"/>
        <dbReference type="ChEBI" id="CHEBI:64479"/>
    </reaction>
</comment>
<sequence>MIFAAQFSGFLEHVEQDWPFPRHLTECTLVSTQYQQSAVSSTLYTQYNLPMPQAAEKRQAEFLAARLCAREALRLQLKHAQFPSQKKNSRAPVWPYGSCGSMSHSHPIAAAIVGSTKHWKNFGLDIEPPISITRSQRLAKAILTTSEHKVFSTLSAEQAAHYLTLVFSFKESLFKALNPLTDCYFGFHDAQVTTVDLAEQGFACLKLNKNLSRNWQAGHELEGQFTSIQGNTMTLVGIAKDFKDTISHAT</sequence>
<evidence type="ECO:0000256" key="5">
    <source>
        <dbReference type="ARBA" id="ARBA00019087"/>
    </source>
</evidence>
<dbReference type="Pfam" id="PF17837">
    <property type="entry name" value="4PPT_N"/>
    <property type="match status" value="1"/>
</dbReference>
<evidence type="ECO:0000259" key="12">
    <source>
        <dbReference type="Pfam" id="PF01648"/>
    </source>
</evidence>
<comment type="function">
    <text evidence="1">Involved in the biosynthesis of the siderophore enterobactin (enterochelin), which is a macrocyclic trimeric lactone of N-(2,3-dihydroxybenzoyl)-serine. The serine trilactone serves as a scaffolding for the three catechol functionalities that provide hexadentate coordination for the tightly ligated iron(2+) atoms. Plays an essential role in the assembly of the enterobactin by catalyzing the transfer of the 4'-phosphopantetheine (Ppant) moiety from coenzyme A to the apo-domains of both EntB (ArCP domain) and EntF (PCP domain) to yield their holo-forms which make them competent for the activation of 2,3-dihydroxybenzoate (DHB) and L-serine, respectively.</text>
</comment>
<evidence type="ECO:0000256" key="4">
    <source>
        <dbReference type="ARBA" id="ARBA00011503"/>
    </source>
</evidence>
<evidence type="ECO:0000256" key="10">
    <source>
        <dbReference type="ARBA" id="ARBA00049176"/>
    </source>
</evidence>
<comment type="pathway">
    <text evidence="2">Siderophore biosynthesis; enterobactin biosynthesis.</text>
</comment>
<comment type="similarity">
    <text evidence="3">Belongs to the P-Pant transferase superfamily. EntD family.</text>
</comment>
<dbReference type="InterPro" id="IPR037143">
    <property type="entry name" value="4-PPantetheinyl_Trfase_dom_sf"/>
</dbReference>
<reference evidence="14 15" key="1">
    <citation type="submission" date="2023-12" db="EMBL/GenBank/DDBJ databases">
        <title>Denitrificimonas halotolerans sp. nov.,a novel species isolated from landfill leachate.</title>
        <authorList>
            <person name="Wang S."/>
        </authorList>
    </citation>
    <scope>NUCLEOTIDE SEQUENCE [LARGE SCALE GENOMIC DNA]</scope>
    <source>
        <strain evidence="14 15">JX-1</strain>
    </source>
</reference>
<feature type="domain" description="4'-phosphopantetheinyl transferase N-terminal" evidence="13">
    <location>
        <begin position="52"/>
        <end position="113"/>
    </location>
</feature>
<comment type="catalytic activity">
    <reaction evidence="11">
        <text>apo-[peptidyl-carrier protein] + CoA = holo-[peptidyl-carrier protein] + adenosine 3',5'-bisphosphate + H(+)</text>
        <dbReference type="Rhea" id="RHEA:46228"/>
        <dbReference type="Rhea" id="RHEA-COMP:11479"/>
        <dbReference type="Rhea" id="RHEA-COMP:11480"/>
        <dbReference type="ChEBI" id="CHEBI:15378"/>
        <dbReference type="ChEBI" id="CHEBI:29999"/>
        <dbReference type="ChEBI" id="CHEBI:57287"/>
        <dbReference type="ChEBI" id="CHEBI:58343"/>
        <dbReference type="ChEBI" id="CHEBI:64479"/>
    </reaction>
</comment>
<evidence type="ECO:0000256" key="6">
    <source>
        <dbReference type="ARBA" id="ARBA00022679"/>
    </source>
</evidence>
<dbReference type="InterPro" id="IPR003542">
    <property type="entry name" value="Enbac_synth_compD-like"/>
</dbReference>
<dbReference type="EMBL" id="JAXIVU010000006">
    <property type="protein sequence ID" value="MDY7219147.1"/>
    <property type="molecule type" value="Genomic_DNA"/>
</dbReference>
<evidence type="ECO:0000256" key="2">
    <source>
        <dbReference type="ARBA" id="ARBA00004993"/>
    </source>
</evidence>